<keyword evidence="2" id="KW-1133">Transmembrane helix</keyword>
<keyword evidence="2" id="KW-0472">Membrane</keyword>
<feature type="region of interest" description="Disordered" evidence="1">
    <location>
        <begin position="174"/>
        <end position="224"/>
    </location>
</feature>
<sequence>MRYLAGVREGGSMRNLDFSSWQAVLSTLIGLAVITLIGVGIRLIVMQTVQARRERENRQINERLRTLIAAYKTLGGSFTGDLSVDPTHLRDVQRRGDAPAEPGNAELALPSSDRSRRIRDAVEGALSDILLLGTDEQVRLAARAAAELVAGRPVHTAELVVSLRDFIRGVLDLDPVPSNLEIPRQGPSRPSSAGKGKGEGAREEGKQGGRGGGGGMGGGGMGGGLAAGGVGMGLGAGLTDEAEEGR</sequence>
<name>A0A3D8VG20_9GAMM</name>
<feature type="compositionally biased region" description="Gly residues" evidence="1">
    <location>
        <begin position="208"/>
        <end position="224"/>
    </location>
</feature>
<feature type="region of interest" description="Disordered" evidence="1">
    <location>
        <begin position="93"/>
        <end position="113"/>
    </location>
</feature>
<evidence type="ECO:0000313" key="4">
    <source>
        <dbReference type="Proteomes" id="UP000256829"/>
    </source>
</evidence>
<evidence type="ECO:0000256" key="2">
    <source>
        <dbReference type="SAM" id="Phobius"/>
    </source>
</evidence>
<dbReference type="EMBL" id="QTJR01000003">
    <property type="protein sequence ID" value="RDY68323.1"/>
    <property type="molecule type" value="Genomic_DNA"/>
</dbReference>
<evidence type="ECO:0000313" key="3">
    <source>
        <dbReference type="EMBL" id="RDY68323.1"/>
    </source>
</evidence>
<dbReference type="Proteomes" id="UP000256829">
    <property type="component" value="Unassembled WGS sequence"/>
</dbReference>
<organism evidence="3 4">
    <name type="scientific">Lysobacter soli</name>
    <dbReference type="NCBI Taxonomy" id="453783"/>
    <lineage>
        <taxon>Bacteria</taxon>
        <taxon>Pseudomonadati</taxon>
        <taxon>Pseudomonadota</taxon>
        <taxon>Gammaproteobacteria</taxon>
        <taxon>Lysobacterales</taxon>
        <taxon>Lysobacteraceae</taxon>
        <taxon>Lysobacter</taxon>
    </lineage>
</organism>
<dbReference type="AlphaFoldDB" id="A0A3D8VG20"/>
<keyword evidence="4" id="KW-1185">Reference proteome</keyword>
<accession>A0A3D8VG20</accession>
<comment type="caution">
    <text evidence="3">The sequence shown here is derived from an EMBL/GenBank/DDBJ whole genome shotgun (WGS) entry which is preliminary data.</text>
</comment>
<reference evidence="3 4" key="1">
    <citation type="submission" date="2018-08" db="EMBL/GenBank/DDBJ databases">
        <title>Lysobacter soli KCTC 22011, whole genome shotgun sequence.</title>
        <authorList>
            <person name="Zhang X."/>
            <person name="Feng G."/>
            <person name="Zhu H."/>
        </authorList>
    </citation>
    <scope>NUCLEOTIDE SEQUENCE [LARGE SCALE GENOMIC DNA]</scope>
    <source>
        <strain evidence="3 4">KCTC 22011</strain>
    </source>
</reference>
<feature type="transmembrane region" description="Helical" evidence="2">
    <location>
        <begin position="20"/>
        <end position="45"/>
    </location>
</feature>
<proteinExistence type="predicted"/>
<protein>
    <submittedName>
        <fullName evidence="3">Uncharacterized protein</fullName>
    </submittedName>
</protein>
<gene>
    <name evidence="3" type="ORF">DX912_06910</name>
</gene>
<feature type="compositionally biased region" description="Basic and acidic residues" evidence="1">
    <location>
        <begin position="196"/>
        <end position="207"/>
    </location>
</feature>
<keyword evidence="2" id="KW-0812">Transmembrane</keyword>
<evidence type="ECO:0000256" key="1">
    <source>
        <dbReference type="SAM" id="MobiDB-lite"/>
    </source>
</evidence>